<evidence type="ECO:0000313" key="1">
    <source>
        <dbReference type="EMBL" id="EDV94064.1"/>
    </source>
</evidence>
<dbReference type="OrthoDB" id="413313at2759"/>
<dbReference type="OMA" id="SYDCPTC"/>
<sequence>MTALNVEMSKYFVHTSKCRIPYIDPFSPEVMEIYSPRTFIPCSNESDLVSALYDASLKRYVLHINEQVAQKLLNSSDQEYNCFYREIQLGKETETYDMLNPSIYFSQNYVVPLHVEGLLLQCETAEIPPVTLQKDAYMFIQYQPSGKTSKPNRSNTPQPRKPSVLMYGIDTLSRINVRRTMPSVYKYLTGPGWYEMRGYNKVGDNSFPNILAILSGYSPEKAKEHVCDTDNEGCLDEIPMIWKYFRNASYLTAYAEDESASNTFSYLKPGFTKKPTDYYFRPFLRALECEADNYNLPDCHMTYCYGRRLANSYIYDYCRQFMQRYVKERPIWGMFWSNHFSHDDIFMASAMQNKVLGDLRAYEKDGSLEHTIMIFFADHGVRFGSLLSLSEGYLEERLPMMFIYLPPWFRKQYPHYAAALAQNQHRLCSNFDLHNTLKHIIEIGGTPDGPALPKSYDCPTCQSLFHPIAESRTCPEAGIADHWCTCNPYRRITKLYWSHRIAPLVIERMNDYFVQKNLSQLCSNLSLHYIHNTEIRTGVDVSWEEDLPQVDVAVYRTKFKVQQNGADFEATVIFNNITEALEVNVESISRTNSYKEDSMCINDKIAKLYCICFDSLQP</sequence>
<accession>B4JZE2</accession>
<dbReference type="eggNOG" id="ENOG502QRYZ">
    <property type="taxonomic scope" value="Eukaryota"/>
</dbReference>
<dbReference type="InterPro" id="IPR017850">
    <property type="entry name" value="Alkaline_phosphatase_core_sf"/>
</dbReference>
<dbReference type="Pfam" id="PF02995">
    <property type="entry name" value="DUF229"/>
    <property type="match status" value="1"/>
</dbReference>
<dbReference type="SUPFAM" id="SSF53649">
    <property type="entry name" value="Alkaline phosphatase-like"/>
    <property type="match status" value="1"/>
</dbReference>
<dbReference type="FunFam" id="3.40.720.10:FF:000017">
    <property type="entry name" value="Predicted protein"/>
    <property type="match status" value="1"/>
</dbReference>
<dbReference type="STRING" id="7222.B4JZE2"/>
<name>B4JZE2_DROGR</name>
<dbReference type="AlphaFoldDB" id="B4JZE2"/>
<keyword evidence="2" id="KW-1185">Reference proteome</keyword>
<dbReference type="InParanoid" id="B4JZE2"/>
<dbReference type="Gene3D" id="3.40.720.10">
    <property type="entry name" value="Alkaline Phosphatase, subunit A"/>
    <property type="match status" value="1"/>
</dbReference>
<dbReference type="Proteomes" id="UP000001070">
    <property type="component" value="Unassembled WGS sequence"/>
</dbReference>
<dbReference type="PANTHER" id="PTHR10974">
    <property type="entry name" value="FI08016P-RELATED"/>
    <property type="match status" value="1"/>
</dbReference>
<protein>
    <submittedName>
        <fullName evidence="1">GH25084</fullName>
    </submittedName>
</protein>
<gene>
    <name evidence="1" type="primary">Dgri\GH25084</name>
    <name evidence="1" type="ORF">Dgri_GH25084</name>
</gene>
<proteinExistence type="predicted"/>
<reference evidence="1 2" key="1">
    <citation type="journal article" date="2007" name="Nature">
        <title>Evolution of genes and genomes on the Drosophila phylogeny.</title>
        <authorList>
            <consortium name="Drosophila 12 Genomes Consortium"/>
            <person name="Clark A.G."/>
            <person name="Eisen M.B."/>
            <person name="Smith D.R."/>
            <person name="Bergman C.M."/>
            <person name="Oliver B."/>
            <person name="Markow T.A."/>
            <person name="Kaufman T.C."/>
            <person name="Kellis M."/>
            <person name="Gelbart W."/>
            <person name="Iyer V.N."/>
            <person name="Pollard D.A."/>
            <person name="Sackton T.B."/>
            <person name="Larracuente A.M."/>
            <person name="Singh N.D."/>
            <person name="Abad J.P."/>
            <person name="Abt D.N."/>
            <person name="Adryan B."/>
            <person name="Aguade M."/>
            <person name="Akashi H."/>
            <person name="Anderson W.W."/>
            <person name="Aquadro C.F."/>
            <person name="Ardell D.H."/>
            <person name="Arguello R."/>
            <person name="Artieri C.G."/>
            <person name="Barbash D.A."/>
            <person name="Barker D."/>
            <person name="Barsanti P."/>
            <person name="Batterham P."/>
            <person name="Batzoglou S."/>
            <person name="Begun D."/>
            <person name="Bhutkar A."/>
            <person name="Blanco E."/>
            <person name="Bosak S.A."/>
            <person name="Bradley R.K."/>
            <person name="Brand A.D."/>
            <person name="Brent M.R."/>
            <person name="Brooks A.N."/>
            <person name="Brown R.H."/>
            <person name="Butlin R.K."/>
            <person name="Caggese C."/>
            <person name="Calvi B.R."/>
            <person name="Bernardo de Carvalho A."/>
            <person name="Caspi A."/>
            <person name="Castrezana S."/>
            <person name="Celniker S.E."/>
            <person name="Chang J.L."/>
            <person name="Chapple C."/>
            <person name="Chatterji S."/>
            <person name="Chinwalla A."/>
            <person name="Civetta A."/>
            <person name="Clifton S.W."/>
            <person name="Comeron J.M."/>
            <person name="Costello J.C."/>
            <person name="Coyne J.A."/>
            <person name="Daub J."/>
            <person name="David R.G."/>
            <person name="Delcher A.L."/>
            <person name="Delehaunty K."/>
            <person name="Do C.B."/>
            <person name="Ebling H."/>
            <person name="Edwards K."/>
            <person name="Eickbush T."/>
            <person name="Evans J.D."/>
            <person name="Filipski A."/>
            <person name="Findeiss S."/>
            <person name="Freyhult E."/>
            <person name="Fulton L."/>
            <person name="Fulton R."/>
            <person name="Garcia A.C."/>
            <person name="Gardiner A."/>
            <person name="Garfield D.A."/>
            <person name="Garvin B.E."/>
            <person name="Gibson G."/>
            <person name="Gilbert D."/>
            <person name="Gnerre S."/>
            <person name="Godfrey J."/>
            <person name="Good R."/>
            <person name="Gotea V."/>
            <person name="Gravely B."/>
            <person name="Greenberg A.J."/>
            <person name="Griffiths-Jones S."/>
            <person name="Gross S."/>
            <person name="Guigo R."/>
            <person name="Gustafson E.A."/>
            <person name="Haerty W."/>
            <person name="Hahn M.W."/>
            <person name="Halligan D.L."/>
            <person name="Halpern A.L."/>
            <person name="Halter G.M."/>
            <person name="Han M.V."/>
            <person name="Heger A."/>
            <person name="Hillier L."/>
            <person name="Hinrichs A.S."/>
            <person name="Holmes I."/>
            <person name="Hoskins R.A."/>
            <person name="Hubisz M.J."/>
            <person name="Hultmark D."/>
            <person name="Huntley M.A."/>
            <person name="Jaffe D.B."/>
            <person name="Jagadeeshan S."/>
            <person name="Jeck W.R."/>
            <person name="Johnson J."/>
            <person name="Jones C.D."/>
            <person name="Jordan W.C."/>
            <person name="Karpen G.H."/>
            <person name="Kataoka E."/>
            <person name="Keightley P.D."/>
            <person name="Kheradpour P."/>
            <person name="Kirkness E.F."/>
            <person name="Koerich L.B."/>
            <person name="Kristiansen K."/>
            <person name="Kudrna D."/>
            <person name="Kulathinal R.J."/>
            <person name="Kumar S."/>
            <person name="Kwok R."/>
            <person name="Lander E."/>
            <person name="Langley C.H."/>
            <person name="Lapoint R."/>
            <person name="Lazzaro B.P."/>
            <person name="Lee S.J."/>
            <person name="Levesque L."/>
            <person name="Li R."/>
            <person name="Lin C.F."/>
            <person name="Lin M.F."/>
            <person name="Lindblad-Toh K."/>
            <person name="Llopart A."/>
            <person name="Long M."/>
            <person name="Low L."/>
            <person name="Lozovsky E."/>
            <person name="Lu J."/>
            <person name="Luo M."/>
            <person name="Machado C.A."/>
            <person name="Makalowski W."/>
            <person name="Marzo M."/>
            <person name="Matsuda M."/>
            <person name="Matzkin L."/>
            <person name="McAllister B."/>
            <person name="McBride C.S."/>
            <person name="McKernan B."/>
            <person name="McKernan K."/>
            <person name="Mendez-Lago M."/>
            <person name="Minx P."/>
            <person name="Mollenhauer M.U."/>
            <person name="Montooth K."/>
            <person name="Mount S.M."/>
            <person name="Mu X."/>
            <person name="Myers E."/>
            <person name="Negre B."/>
            <person name="Newfeld S."/>
            <person name="Nielsen R."/>
            <person name="Noor M.A."/>
            <person name="O'Grady P."/>
            <person name="Pachter L."/>
            <person name="Papaceit M."/>
            <person name="Parisi M.J."/>
            <person name="Parisi M."/>
            <person name="Parts L."/>
            <person name="Pedersen J.S."/>
            <person name="Pesole G."/>
            <person name="Phillippy A.M."/>
            <person name="Ponting C.P."/>
            <person name="Pop M."/>
            <person name="Porcelli D."/>
            <person name="Powell J.R."/>
            <person name="Prohaska S."/>
            <person name="Pruitt K."/>
            <person name="Puig M."/>
            <person name="Quesneville H."/>
            <person name="Ram K.R."/>
            <person name="Rand D."/>
            <person name="Rasmussen M.D."/>
            <person name="Reed L.K."/>
            <person name="Reenan R."/>
            <person name="Reily A."/>
            <person name="Remington K.A."/>
            <person name="Rieger T.T."/>
            <person name="Ritchie M.G."/>
            <person name="Robin C."/>
            <person name="Rogers Y.H."/>
            <person name="Rohde C."/>
            <person name="Rozas J."/>
            <person name="Rubenfield M.J."/>
            <person name="Ruiz A."/>
            <person name="Russo S."/>
            <person name="Salzberg S.L."/>
            <person name="Sanchez-Gracia A."/>
            <person name="Saranga D.J."/>
            <person name="Sato H."/>
            <person name="Schaeffer S.W."/>
            <person name="Schatz M.C."/>
            <person name="Schlenke T."/>
            <person name="Schwartz R."/>
            <person name="Segarra C."/>
            <person name="Singh R.S."/>
            <person name="Sirot L."/>
            <person name="Sirota M."/>
            <person name="Sisneros N.B."/>
            <person name="Smith C.D."/>
            <person name="Smith T.F."/>
            <person name="Spieth J."/>
            <person name="Stage D.E."/>
            <person name="Stark A."/>
            <person name="Stephan W."/>
            <person name="Strausberg R.L."/>
            <person name="Strempel S."/>
            <person name="Sturgill D."/>
            <person name="Sutton G."/>
            <person name="Sutton G.G."/>
            <person name="Tao W."/>
            <person name="Teichmann S."/>
            <person name="Tobari Y.N."/>
            <person name="Tomimura Y."/>
            <person name="Tsolas J.M."/>
            <person name="Valente V.L."/>
            <person name="Venter E."/>
            <person name="Venter J.C."/>
            <person name="Vicario S."/>
            <person name="Vieira F.G."/>
            <person name="Vilella A.J."/>
            <person name="Villasante A."/>
            <person name="Walenz B."/>
            <person name="Wang J."/>
            <person name="Wasserman M."/>
            <person name="Watts T."/>
            <person name="Wilson D."/>
            <person name="Wilson R.K."/>
            <person name="Wing R.A."/>
            <person name="Wolfner M.F."/>
            <person name="Wong A."/>
            <person name="Wong G.K."/>
            <person name="Wu C.I."/>
            <person name="Wu G."/>
            <person name="Yamamoto D."/>
            <person name="Yang H.P."/>
            <person name="Yang S.P."/>
            <person name="Yorke J.A."/>
            <person name="Yoshida K."/>
            <person name="Zdobnov E."/>
            <person name="Zhang P."/>
            <person name="Zhang Y."/>
            <person name="Zimin A.V."/>
            <person name="Baldwin J."/>
            <person name="Abdouelleil A."/>
            <person name="Abdulkadir J."/>
            <person name="Abebe A."/>
            <person name="Abera B."/>
            <person name="Abreu J."/>
            <person name="Acer S.C."/>
            <person name="Aftuck L."/>
            <person name="Alexander A."/>
            <person name="An P."/>
            <person name="Anderson E."/>
            <person name="Anderson S."/>
            <person name="Arachi H."/>
            <person name="Azer M."/>
            <person name="Bachantsang P."/>
            <person name="Barry A."/>
            <person name="Bayul T."/>
            <person name="Berlin A."/>
            <person name="Bessette D."/>
            <person name="Bloom T."/>
            <person name="Blye J."/>
            <person name="Boguslavskiy L."/>
            <person name="Bonnet C."/>
            <person name="Boukhgalter B."/>
            <person name="Bourzgui I."/>
            <person name="Brown A."/>
            <person name="Cahill P."/>
            <person name="Channer S."/>
            <person name="Cheshatsang Y."/>
            <person name="Chuda L."/>
            <person name="Citroen M."/>
            <person name="Collymore A."/>
            <person name="Cooke P."/>
            <person name="Costello M."/>
            <person name="D'Aco K."/>
            <person name="Daza R."/>
            <person name="De Haan G."/>
            <person name="DeGray S."/>
            <person name="DeMaso C."/>
            <person name="Dhargay N."/>
            <person name="Dooley K."/>
            <person name="Dooley E."/>
            <person name="Doricent M."/>
            <person name="Dorje P."/>
            <person name="Dorjee K."/>
            <person name="Dupes A."/>
            <person name="Elong R."/>
            <person name="Falk J."/>
            <person name="Farina A."/>
            <person name="Faro S."/>
            <person name="Ferguson D."/>
            <person name="Fisher S."/>
            <person name="Foley C.D."/>
            <person name="Franke A."/>
            <person name="Friedrich D."/>
            <person name="Gadbois L."/>
            <person name="Gearin G."/>
            <person name="Gearin C.R."/>
            <person name="Giannoukos G."/>
            <person name="Goode T."/>
            <person name="Graham J."/>
            <person name="Grandbois E."/>
            <person name="Grewal S."/>
            <person name="Gyaltsen K."/>
            <person name="Hafez N."/>
            <person name="Hagos B."/>
            <person name="Hall J."/>
            <person name="Henson C."/>
            <person name="Hollinger A."/>
            <person name="Honan T."/>
            <person name="Huard M.D."/>
            <person name="Hughes L."/>
            <person name="Hurhula B."/>
            <person name="Husby M.E."/>
            <person name="Kamat A."/>
            <person name="Kanga B."/>
            <person name="Kashin S."/>
            <person name="Khazanovich D."/>
            <person name="Kisner P."/>
            <person name="Lance K."/>
            <person name="Lara M."/>
            <person name="Lee W."/>
            <person name="Lennon N."/>
            <person name="Letendre F."/>
            <person name="LeVine R."/>
            <person name="Lipovsky A."/>
            <person name="Liu X."/>
            <person name="Liu J."/>
            <person name="Liu S."/>
            <person name="Lokyitsang T."/>
            <person name="Lokyitsang Y."/>
            <person name="Lubonja R."/>
            <person name="Lui A."/>
            <person name="MacDonald P."/>
            <person name="Magnisalis V."/>
            <person name="Maru K."/>
            <person name="Matthews C."/>
            <person name="McCusker W."/>
            <person name="McDonough S."/>
            <person name="Mehta T."/>
            <person name="Meldrim J."/>
            <person name="Meneus L."/>
            <person name="Mihai O."/>
            <person name="Mihalev A."/>
            <person name="Mihova T."/>
            <person name="Mittelman R."/>
            <person name="Mlenga V."/>
            <person name="Montmayeur A."/>
            <person name="Mulrain L."/>
            <person name="Navidi A."/>
            <person name="Naylor J."/>
            <person name="Negash T."/>
            <person name="Nguyen T."/>
            <person name="Nguyen N."/>
            <person name="Nicol R."/>
            <person name="Norbu C."/>
            <person name="Norbu N."/>
            <person name="Novod N."/>
            <person name="O'Neill B."/>
            <person name="Osman S."/>
            <person name="Markiewicz E."/>
            <person name="Oyono O.L."/>
            <person name="Patti C."/>
            <person name="Phunkhang P."/>
            <person name="Pierre F."/>
            <person name="Priest M."/>
            <person name="Raghuraman S."/>
            <person name="Rege F."/>
            <person name="Reyes R."/>
            <person name="Rise C."/>
            <person name="Rogov P."/>
            <person name="Ross K."/>
            <person name="Ryan E."/>
            <person name="Settipalli S."/>
            <person name="Shea T."/>
            <person name="Sherpa N."/>
            <person name="Shi L."/>
            <person name="Shih D."/>
            <person name="Sparrow T."/>
            <person name="Spaulding J."/>
            <person name="Stalker J."/>
            <person name="Stange-Thomann N."/>
            <person name="Stavropoulos S."/>
            <person name="Stone C."/>
            <person name="Strader C."/>
            <person name="Tesfaye S."/>
            <person name="Thomson T."/>
            <person name="Thoulutsang Y."/>
            <person name="Thoulutsang D."/>
            <person name="Topham K."/>
            <person name="Topping I."/>
            <person name="Tsamla T."/>
            <person name="Vassiliev H."/>
            <person name="Vo A."/>
            <person name="Wangchuk T."/>
            <person name="Wangdi T."/>
            <person name="Weiand M."/>
            <person name="Wilkinson J."/>
            <person name="Wilson A."/>
            <person name="Yadav S."/>
            <person name="Young G."/>
            <person name="Yu Q."/>
            <person name="Zembek L."/>
            <person name="Zhong D."/>
            <person name="Zimmer A."/>
            <person name="Zwirko Z."/>
            <person name="Jaffe D.B."/>
            <person name="Alvarez P."/>
            <person name="Brockman W."/>
            <person name="Butler J."/>
            <person name="Chin C."/>
            <person name="Gnerre S."/>
            <person name="Grabherr M."/>
            <person name="Kleber M."/>
            <person name="Mauceli E."/>
            <person name="MacCallum I."/>
        </authorList>
    </citation>
    <scope>NUCLEOTIDE SEQUENCE [LARGE SCALE GENOMIC DNA]</scope>
    <source>
        <strain evidence="2">Tucson 15287-2541.00</strain>
    </source>
</reference>
<dbReference type="KEGG" id="dgr:6570085"/>
<dbReference type="CDD" id="cd16021">
    <property type="entry name" value="ALP_like"/>
    <property type="match status" value="1"/>
</dbReference>
<dbReference type="EMBL" id="CH916379">
    <property type="protein sequence ID" value="EDV94064.1"/>
    <property type="molecule type" value="Genomic_DNA"/>
</dbReference>
<evidence type="ECO:0000313" key="2">
    <source>
        <dbReference type="Proteomes" id="UP000001070"/>
    </source>
</evidence>
<dbReference type="HOGENOM" id="CLU_018076_2_0_1"/>
<organism evidence="2">
    <name type="scientific">Drosophila grimshawi</name>
    <name type="common">Hawaiian fruit fly</name>
    <name type="synonym">Idiomyia grimshawi</name>
    <dbReference type="NCBI Taxonomy" id="7222"/>
    <lineage>
        <taxon>Eukaryota</taxon>
        <taxon>Metazoa</taxon>
        <taxon>Ecdysozoa</taxon>
        <taxon>Arthropoda</taxon>
        <taxon>Hexapoda</taxon>
        <taxon>Insecta</taxon>
        <taxon>Pterygota</taxon>
        <taxon>Neoptera</taxon>
        <taxon>Endopterygota</taxon>
        <taxon>Diptera</taxon>
        <taxon>Brachycera</taxon>
        <taxon>Muscomorpha</taxon>
        <taxon>Ephydroidea</taxon>
        <taxon>Drosophilidae</taxon>
        <taxon>Drosophila</taxon>
        <taxon>Hawaiian Drosophila</taxon>
    </lineage>
</organism>
<dbReference type="PhylomeDB" id="B4JZE2"/>
<dbReference type="PANTHER" id="PTHR10974:SF9">
    <property type="entry name" value="DUF229 DOMAIN CONTAINING PROTEIN-RELATED"/>
    <property type="match status" value="1"/>
</dbReference>
<dbReference type="InterPro" id="IPR004245">
    <property type="entry name" value="DUF229"/>
</dbReference>
<dbReference type="GO" id="GO:0005615">
    <property type="term" value="C:extracellular space"/>
    <property type="evidence" value="ECO:0007669"/>
    <property type="project" value="TreeGrafter"/>
</dbReference>